<organism evidence="2 3">
    <name type="scientific">Echria macrotheca</name>
    <dbReference type="NCBI Taxonomy" id="438768"/>
    <lineage>
        <taxon>Eukaryota</taxon>
        <taxon>Fungi</taxon>
        <taxon>Dikarya</taxon>
        <taxon>Ascomycota</taxon>
        <taxon>Pezizomycotina</taxon>
        <taxon>Sordariomycetes</taxon>
        <taxon>Sordariomycetidae</taxon>
        <taxon>Sordariales</taxon>
        <taxon>Schizotheciaceae</taxon>
        <taxon>Echria</taxon>
    </lineage>
</organism>
<dbReference type="AlphaFoldDB" id="A0AAJ0F6P2"/>
<name>A0AAJ0F6P2_9PEZI</name>
<evidence type="ECO:0000313" key="2">
    <source>
        <dbReference type="EMBL" id="KAK1757091.1"/>
    </source>
</evidence>
<dbReference type="EMBL" id="MU839831">
    <property type="protein sequence ID" value="KAK1757091.1"/>
    <property type="molecule type" value="Genomic_DNA"/>
</dbReference>
<feature type="domain" description="2EXR" evidence="1">
    <location>
        <begin position="15"/>
        <end position="122"/>
    </location>
</feature>
<keyword evidence="3" id="KW-1185">Reference proteome</keyword>
<dbReference type="PANTHER" id="PTHR35910:SF1">
    <property type="entry name" value="2EXR DOMAIN-CONTAINING PROTEIN"/>
    <property type="match status" value="1"/>
</dbReference>
<evidence type="ECO:0000259" key="1">
    <source>
        <dbReference type="Pfam" id="PF20150"/>
    </source>
</evidence>
<reference evidence="2" key="1">
    <citation type="submission" date="2023-06" db="EMBL/GenBank/DDBJ databases">
        <title>Genome-scale phylogeny and comparative genomics of the fungal order Sordariales.</title>
        <authorList>
            <consortium name="Lawrence Berkeley National Laboratory"/>
            <person name="Hensen N."/>
            <person name="Bonometti L."/>
            <person name="Westerberg I."/>
            <person name="Brannstrom I.O."/>
            <person name="Guillou S."/>
            <person name="Cros-Aarteil S."/>
            <person name="Calhoun S."/>
            <person name="Haridas S."/>
            <person name="Kuo A."/>
            <person name="Mondo S."/>
            <person name="Pangilinan J."/>
            <person name="Riley R."/>
            <person name="Labutti K."/>
            <person name="Andreopoulos B."/>
            <person name="Lipzen A."/>
            <person name="Chen C."/>
            <person name="Yanf M."/>
            <person name="Daum C."/>
            <person name="Ng V."/>
            <person name="Clum A."/>
            <person name="Steindorff A."/>
            <person name="Ohm R."/>
            <person name="Martin F."/>
            <person name="Silar P."/>
            <person name="Natvig D."/>
            <person name="Lalanne C."/>
            <person name="Gautier V."/>
            <person name="Ament-Velasquez S.L."/>
            <person name="Kruys A."/>
            <person name="Hutchinson M.I."/>
            <person name="Powell A.J."/>
            <person name="Barry K."/>
            <person name="Miller A.N."/>
            <person name="Grigoriev I.V."/>
            <person name="Debuchy R."/>
            <person name="Gladieux P."/>
            <person name="Thoren M.H."/>
            <person name="Johannesson H."/>
        </authorList>
    </citation>
    <scope>NUCLEOTIDE SEQUENCE</scope>
    <source>
        <strain evidence="2">PSN4</strain>
    </source>
</reference>
<accession>A0AAJ0F6P2</accession>
<dbReference type="Proteomes" id="UP001239445">
    <property type="component" value="Unassembled WGS sequence"/>
</dbReference>
<dbReference type="Pfam" id="PF20150">
    <property type="entry name" value="2EXR"/>
    <property type="match status" value="1"/>
</dbReference>
<evidence type="ECO:0000313" key="3">
    <source>
        <dbReference type="Proteomes" id="UP001239445"/>
    </source>
</evidence>
<proteinExistence type="predicted"/>
<dbReference type="InterPro" id="IPR045518">
    <property type="entry name" value="2EXR"/>
</dbReference>
<comment type="caution">
    <text evidence="2">The sequence shown here is derived from an EMBL/GenBank/DDBJ whole genome shotgun (WGS) entry which is preliminary data.</text>
</comment>
<gene>
    <name evidence="2" type="ORF">QBC47DRAFT_378394</name>
</gene>
<dbReference type="PANTHER" id="PTHR35910">
    <property type="entry name" value="2EXR DOMAIN-CONTAINING PROTEIN"/>
    <property type="match status" value="1"/>
</dbReference>
<sequence length="366" mass="42492">MAEDSIKRQAPLTAFHYFPLLPFELRELIWKFAVRPAVPGAHFFTVKHDQSRGFSSEFQALHPYRNGRQPWCLGAPRCLPKTAEFTRDLLEATPPSWLHNNPSSYLIDSGLWSACRESRLVMEQAFRRPEHHGENEWGITKSVMDEEVDEGQDASWNHNGLFALPGVTSFAAKAGNVPRFFSVIPNRDLFILQPFDLCEWLEWLCTGLTTTFDIIPPYSPDSLPLPREEWNCRRQIALEYDISWDSVDSLNKSDSPAMDVIRYLVGEDEYKIRTFWFIDYRINPNALSGRYDSPQQVFRASDRRYTEVPEQDYFHLQPPGLWNFIRVLLDEEEKVEIEEALFYGSNPETYCAKDGVRFGILACEYL</sequence>
<protein>
    <recommendedName>
        <fullName evidence="1">2EXR domain-containing protein</fullName>
    </recommendedName>
</protein>